<reference evidence="2" key="1">
    <citation type="submission" date="2023-03" db="EMBL/GenBank/DDBJ databases">
        <title>Massive genome expansion in bonnet fungi (Mycena s.s.) driven by repeated elements and novel gene families across ecological guilds.</title>
        <authorList>
            <consortium name="Lawrence Berkeley National Laboratory"/>
            <person name="Harder C.B."/>
            <person name="Miyauchi S."/>
            <person name="Viragh M."/>
            <person name="Kuo A."/>
            <person name="Thoen E."/>
            <person name="Andreopoulos B."/>
            <person name="Lu D."/>
            <person name="Skrede I."/>
            <person name="Drula E."/>
            <person name="Henrissat B."/>
            <person name="Morin E."/>
            <person name="Kohler A."/>
            <person name="Barry K."/>
            <person name="LaButti K."/>
            <person name="Morin E."/>
            <person name="Salamov A."/>
            <person name="Lipzen A."/>
            <person name="Mereny Z."/>
            <person name="Hegedus B."/>
            <person name="Baldrian P."/>
            <person name="Stursova M."/>
            <person name="Weitz H."/>
            <person name="Taylor A."/>
            <person name="Grigoriev I.V."/>
            <person name="Nagy L.G."/>
            <person name="Martin F."/>
            <person name="Kauserud H."/>
        </authorList>
    </citation>
    <scope>NUCLEOTIDE SEQUENCE</scope>
    <source>
        <strain evidence="2">CBHHK067</strain>
    </source>
</reference>
<accession>A0AAD7GM36</accession>
<organism evidence="2 3">
    <name type="scientific">Mycena rosella</name>
    <name type="common">Pink bonnet</name>
    <name type="synonym">Agaricus rosellus</name>
    <dbReference type="NCBI Taxonomy" id="1033263"/>
    <lineage>
        <taxon>Eukaryota</taxon>
        <taxon>Fungi</taxon>
        <taxon>Dikarya</taxon>
        <taxon>Basidiomycota</taxon>
        <taxon>Agaricomycotina</taxon>
        <taxon>Agaricomycetes</taxon>
        <taxon>Agaricomycetidae</taxon>
        <taxon>Agaricales</taxon>
        <taxon>Marasmiineae</taxon>
        <taxon>Mycenaceae</taxon>
        <taxon>Mycena</taxon>
    </lineage>
</organism>
<dbReference type="AlphaFoldDB" id="A0AAD7GM36"/>
<name>A0AAD7GM36_MYCRO</name>
<evidence type="ECO:0000313" key="2">
    <source>
        <dbReference type="EMBL" id="KAJ7697362.1"/>
    </source>
</evidence>
<sequence>MFSLPPYHSHPCPLFLLSAYTPNPPSSSSSSSSYPSTSSAAHAPLASQPHPQCGQTTSQRASAPSAPPTATLTASPPFVPRARSRTPCACAAHVVAPAHAGLRPHHARVCRRRHGRGARCCVGCSGDNRDRRILDVLQRATSPRARARPRRGATRRHIRRHHTHGRGAQHPAHAGAPARDAACACMRCGRVKTRYLSNLLDVGVVLYVE</sequence>
<feature type="region of interest" description="Disordered" evidence="1">
    <location>
        <begin position="26"/>
        <end position="78"/>
    </location>
</feature>
<feature type="compositionally biased region" description="Basic residues" evidence="1">
    <location>
        <begin position="145"/>
        <end position="167"/>
    </location>
</feature>
<dbReference type="EMBL" id="JARKIE010000030">
    <property type="protein sequence ID" value="KAJ7697362.1"/>
    <property type="molecule type" value="Genomic_DNA"/>
</dbReference>
<evidence type="ECO:0000313" key="3">
    <source>
        <dbReference type="Proteomes" id="UP001221757"/>
    </source>
</evidence>
<feature type="compositionally biased region" description="Low complexity" evidence="1">
    <location>
        <begin position="26"/>
        <end position="44"/>
    </location>
</feature>
<comment type="caution">
    <text evidence="2">The sequence shown here is derived from an EMBL/GenBank/DDBJ whole genome shotgun (WGS) entry which is preliminary data.</text>
</comment>
<proteinExistence type="predicted"/>
<dbReference type="Proteomes" id="UP001221757">
    <property type="component" value="Unassembled WGS sequence"/>
</dbReference>
<keyword evidence="3" id="KW-1185">Reference proteome</keyword>
<evidence type="ECO:0000256" key="1">
    <source>
        <dbReference type="SAM" id="MobiDB-lite"/>
    </source>
</evidence>
<feature type="region of interest" description="Disordered" evidence="1">
    <location>
        <begin position="142"/>
        <end position="174"/>
    </location>
</feature>
<protein>
    <submittedName>
        <fullName evidence="2">Uncharacterized protein</fullName>
    </submittedName>
</protein>
<gene>
    <name evidence="2" type="ORF">B0H17DRAFT_371885</name>
</gene>
<feature type="compositionally biased region" description="Low complexity" evidence="1">
    <location>
        <begin position="56"/>
        <end position="76"/>
    </location>
</feature>